<dbReference type="InterPro" id="IPR016181">
    <property type="entry name" value="Acyl_CoA_acyltransferase"/>
</dbReference>
<feature type="domain" description="N-acetyltransferase" evidence="1">
    <location>
        <begin position="57"/>
        <end position="198"/>
    </location>
</feature>
<proteinExistence type="predicted"/>
<dbReference type="Pfam" id="PF13302">
    <property type="entry name" value="Acetyltransf_3"/>
    <property type="match status" value="1"/>
</dbReference>
<dbReference type="AlphaFoldDB" id="A0A177SVP7"/>
<organism evidence="2 3">
    <name type="scientific">Pseudomonas putida</name>
    <name type="common">Arthrobacter siderocapsulatus</name>
    <dbReference type="NCBI Taxonomy" id="303"/>
    <lineage>
        <taxon>Bacteria</taxon>
        <taxon>Pseudomonadati</taxon>
        <taxon>Pseudomonadota</taxon>
        <taxon>Gammaproteobacteria</taxon>
        <taxon>Pseudomonadales</taxon>
        <taxon>Pseudomonadaceae</taxon>
        <taxon>Pseudomonas</taxon>
    </lineage>
</organism>
<dbReference type="Gene3D" id="3.40.630.30">
    <property type="match status" value="1"/>
</dbReference>
<accession>A0A177SVP7</accession>
<dbReference type="SUPFAM" id="SSF55729">
    <property type="entry name" value="Acyl-CoA N-acyltransferases (Nat)"/>
    <property type="match status" value="1"/>
</dbReference>
<dbReference type="InterPro" id="IPR000182">
    <property type="entry name" value="GNAT_dom"/>
</dbReference>
<dbReference type="PROSITE" id="PS51186">
    <property type="entry name" value="GNAT"/>
    <property type="match status" value="1"/>
</dbReference>
<dbReference type="EMBL" id="LUCV01000006">
    <property type="protein sequence ID" value="OAI94400.1"/>
    <property type="molecule type" value="Genomic_DNA"/>
</dbReference>
<dbReference type="Proteomes" id="UP000077752">
    <property type="component" value="Unassembled WGS sequence"/>
</dbReference>
<protein>
    <recommendedName>
        <fullName evidence="1">N-acetyltransferase domain-containing protein</fullName>
    </recommendedName>
</protein>
<evidence type="ECO:0000259" key="1">
    <source>
        <dbReference type="PROSITE" id="PS51186"/>
    </source>
</evidence>
<dbReference type="GO" id="GO:0016747">
    <property type="term" value="F:acyltransferase activity, transferring groups other than amino-acyl groups"/>
    <property type="evidence" value="ECO:0007669"/>
    <property type="project" value="InterPro"/>
</dbReference>
<gene>
    <name evidence="2" type="ORF">AYO28_09145</name>
</gene>
<evidence type="ECO:0000313" key="2">
    <source>
        <dbReference type="EMBL" id="OAI94400.1"/>
    </source>
</evidence>
<sequence length="229" mass="25332">MENAPSAVPPSFADIRSPFIVAEQAARTAFFRALRRQTVSRPAPILSSIALKPRWAHLYFPLQDDPVLAYQVRLPLHASVEASRAWISRERRAGHQLYAVVHAKHGMVGAYGLRCWGAIGSFHFWLGKAFRGRGHGRAVLELVQRSAEAQGMKRLYSSVLADNISSLRVLSAAGFQCLDSDREVGLAQSGCWYRCLGGSAPMMDEAVLHEEWALLAAAARRGRNHDPYP</sequence>
<evidence type="ECO:0000313" key="3">
    <source>
        <dbReference type="Proteomes" id="UP000077752"/>
    </source>
</evidence>
<reference evidence="2 3" key="1">
    <citation type="submission" date="2016-03" db="EMBL/GenBank/DDBJ databases">
        <title>Draft Genome Assembly of Pseudomonas putida strain CBF10-2.</title>
        <authorList>
            <person name="Iyer R.S."/>
            <person name="Damania A."/>
        </authorList>
    </citation>
    <scope>NUCLEOTIDE SEQUENCE [LARGE SCALE GENOMIC DNA]</scope>
    <source>
        <strain evidence="2 3">CBF10-2</strain>
    </source>
</reference>
<name>A0A177SVP7_PSEPU</name>
<comment type="caution">
    <text evidence="2">The sequence shown here is derived from an EMBL/GenBank/DDBJ whole genome shotgun (WGS) entry which is preliminary data.</text>
</comment>